<dbReference type="SUPFAM" id="SSF52540">
    <property type="entry name" value="P-loop containing nucleoside triphosphate hydrolases"/>
    <property type="match status" value="1"/>
</dbReference>
<evidence type="ECO:0000313" key="5">
    <source>
        <dbReference type="Proteomes" id="UP000515498"/>
    </source>
</evidence>
<proteinExistence type="predicted"/>
<dbReference type="Proteomes" id="UP000515498">
    <property type="component" value="Chromosome"/>
</dbReference>
<reference evidence="4 5" key="1">
    <citation type="submission" date="2020-07" db="EMBL/GenBank/DDBJ databases">
        <title>Draft genome sequence of four isobutane-metabolizing strains capable of cometabolically degrading diverse ether contaminants.</title>
        <authorList>
            <person name="Chen W."/>
            <person name="Faulkner N."/>
            <person name="Smith C."/>
            <person name="Hyman M."/>
        </authorList>
    </citation>
    <scope>NUCLEOTIDE SEQUENCE [LARGE SCALE GENOMIC DNA]</scope>
    <source>
        <strain evidence="4 5">2A</strain>
    </source>
</reference>
<dbReference type="RefSeq" id="WP_187096564.1">
    <property type="nucleotide sequence ID" value="NZ_CP059894.1"/>
</dbReference>
<feature type="domain" description="HTH luxR-type" evidence="3">
    <location>
        <begin position="810"/>
        <end position="875"/>
    </location>
</feature>
<dbReference type="InterPro" id="IPR036388">
    <property type="entry name" value="WH-like_DNA-bd_sf"/>
</dbReference>
<dbReference type="SUPFAM" id="SSF46894">
    <property type="entry name" value="C-terminal effector domain of the bipartite response regulators"/>
    <property type="match status" value="1"/>
</dbReference>
<sequence length="878" mass="93563">MRLTWPLTGRTEEIRAVRAGVSDPDSAGIVVCGPAGIGKSRIVRDALQGTEYRWIVGTTSARDIPLGAFAAWTTSADDDRLKLVRSVIEAVTASPAGRPVVIAVDDAHLLDDLSVFVLHQIVQRRAAKLVLTVRDGRDGSGVPDSVREIWKDPGRAAATGTDNLAFDRLDVQPLAPQESAELLAATLNGPVDPDAATRLWKLTRGNALYLRNIVEQELADGRLELRGGCWQWGGKPVLPSSLVELIDSRFGDLPPAVGKVVDALAVGEPIELAALQRITDRESVEDANVRGLITLDHSDSGVQVRISHPLYGEIRRMRAPSTTLRRLRGLVATELAAGPDRDKMRMVVRRASLSLDSDLPPDADLFVHAARGAIWLADLGLADRLARAAIAGGAGADAHFLHAHALSWSFQGEEAETALAALTAQNWDDRDRARFAYLRATNLLWALSRPDCAKAHIDAVSVGPEGRSWIDALLVIYWFATDQPEAALEAAKVLNLAELPGVVGPETAFALTVVTGDAGRTSEALKTAETGYTTTVRAHDAPPMRFNIADAELSALLLAGRLSDVWPVAERVREQSAELPGAAHALGAAIAGRAALGTGRLHEACSLLDQAAVAFATNHSTGWGYRYNVVRATALAMRGRSAEATAILDEIDAQQRPFRSLDYERSIGRAWVAAAQGVVSEAANILSAAADTAAAKGQFAAEVMCLQLATQFGAHSHGARLAELATVTEGPRAGLAARFAAALHDDDATELSAVSEEFEAMGDLAAAMDAAAHAAIAHRAHDRRGSALSCSVRAEALATQSGVVTPALLQAADPFPLTARECEVVALVAVPLPTKAIAERLHLSARTVEGHVYRAMHKTGTSTREELAELWRKRRRTE</sequence>
<dbReference type="Gene3D" id="1.10.10.10">
    <property type="entry name" value="Winged helix-like DNA-binding domain superfamily/Winged helix DNA-binding domain"/>
    <property type="match status" value="1"/>
</dbReference>
<dbReference type="GO" id="GO:0003677">
    <property type="term" value="F:DNA binding"/>
    <property type="evidence" value="ECO:0007669"/>
    <property type="project" value="InterPro"/>
</dbReference>
<dbReference type="GO" id="GO:0004016">
    <property type="term" value="F:adenylate cyclase activity"/>
    <property type="evidence" value="ECO:0007669"/>
    <property type="project" value="TreeGrafter"/>
</dbReference>
<evidence type="ECO:0000256" key="2">
    <source>
        <dbReference type="ARBA" id="ARBA00022840"/>
    </source>
</evidence>
<protein>
    <submittedName>
        <fullName evidence="4">Helix-turn-helix transcriptional regulator</fullName>
    </submittedName>
</protein>
<evidence type="ECO:0000259" key="3">
    <source>
        <dbReference type="PROSITE" id="PS50043"/>
    </source>
</evidence>
<dbReference type="InterPro" id="IPR041664">
    <property type="entry name" value="AAA_16"/>
</dbReference>
<keyword evidence="2" id="KW-0067">ATP-binding</keyword>
<dbReference type="PROSITE" id="PS50043">
    <property type="entry name" value="HTH_LUXR_2"/>
    <property type="match status" value="1"/>
</dbReference>
<organism evidence="4 5">
    <name type="scientific">Mycolicibacterium fluoranthenivorans</name>
    <dbReference type="NCBI Taxonomy" id="258505"/>
    <lineage>
        <taxon>Bacteria</taxon>
        <taxon>Bacillati</taxon>
        <taxon>Actinomycetota</taxon>
        <taxon>Actinomycetes</taxon>
        <taxon>Mycobacteriales</taxon>
        <taxon>Mycobacteriaceae</taxon>
        <taxon>Mycolicibacterium</taxon>
    </lineage>
</organism>
<dbReference type="InterPro" id="IPR027417">
    <property type="entry name" value="P-loop_NTPase"/>
</dbReference>
<dbReference type="PANTHER" id="PTHR16305">
    <property type="entry name" value="TESTICULAR SOLUBLE ADENYLYL CYCLASE"/>
    <property type="match status" value="1"/>
</dbReference>
<dbReference type="Pfam" id="PF00196">
    <property type="entry name" value="GerE"/>
    <property type="match status" value="1"/>
</dbReference>
<dbReference type="InterPro" id="IPR000792">
    <property type="entry name" value="Tscrpt_reg_LuxR_C"/>
</dbReference>
<dbReference type="PANTHER" id="PTHR16305:SF28">
    <property type="entry name" value="GUANYLATE CYCLASE DOMAIN-CONTAINING PROTEIN"/>
    <property type="match status" value="1"/>
</dbReference>
<gene>
    <name evidence="4" type="ORF">HZU40_28230</name>
</gene>
<dbReference type="CDD" id="cd06170">
    <property type="entry name" value="LuxR_C_like"/>
    <property type="match status" value="1"/>
</dbReference>
<dbReference type="GO" id="GO:0005737">
    <property type="term" value="C:cytoplasm"/>
    <property type="evidence" value="ECO:0007669"/>
    <property type="project" value="TreeGrafter"/>
</dbReference>
<dbReference type="KEGG" id="mflu:HZU40_28230"/>
<dbReference type="SMART" id="SM00421">
    <property type="entry name" value="HTH_LUXR"/>
    <property type="match status" value="1"/>
</dbReference>
<dbReference type="GO" id="GO:0005524">
    <property type="term" value="F:ATP binding"/>
    <property type="evidence" value="ECO:0007669"/>
    <property type="project" value="UniProtKB-KW"/>
</dbReference>
<dbReference type="InterPro" id="IPR016032">
    <property type="entry name" value="Sig_transdc_resp-reg_C-effctor"/>
</dbReference>
<evidence type="ECO:0000256" key="1">
    <source>
        <dbReference type="ARBA" id="ARBA00022741"/>
    </source>
</evidence>
<name>A0A7G8PCF0_9MYCO</name>
<dbReference type="AlphaFoldDB" id="A0A7G8PCF0"/>
<dbReference type="EMBL" id="CP059894">
    <property type="protein sequence ID" value="QNJ92016.1"/>
    <property type="molecule type" value="Genomic_DNA"/>
</dbReference>
<accession>A0A7G8PCF0</accession>
<evidence type="ECO:0000313" key="4">
    <source>
        <dbReference type="EMBL" id="QNJ92016.1"/>
    </source>
</evidence>
<keyword evidence="1" id="KW-0547">Nucleotide-binding</keyword>
<dbReference type="Pfam" id="PF13191">
    <property type="entry name" value="AAA_16"/>
    <property type="match status" value="1"/>
</dbReference>
<dbReference type="GO" id="GO:0006355">
    <property type="term" value="P:regulation of DNA-templated transcription"/>
    <property type="evidence" value="ECO:0007669"/>
    <property type="project" value="InterPro"/>
</dbReference>